<gene>
    <name evidence="2" type="ORF">CSUB01_00751</name>
</gene>
<dbReference type="EMBL" id="JMSE01001414">
    <property type="protein sequence ID" value="KDN61430.1"/>
    <property type="molecule type" value="Genomic_DNA"/>
</dbReference>
<protein>
    <submittedName>
        <fullName evidence="2">Uncharacterized protein</fullName>
    </submittedName>
</protein>
<evidence type="ECO:0000256" key="1">
    <source>
        <dbReference type="SAM" id="MobiDB-lite"/>
    </source>
</evidence>
<dbReference type="AlphaFoldDB" id="A0A066X5Y3"/>
<reference evidence="3" key="1">
    <citation type="journal article" date="2014" name="Genome Announc.">
        <title>Draft genome sequence of Colletotrichum sublineola, a destructive pathogen of cultivated sorghum.</title>
        <authorList>
            <person name="Baroncelli R."/>
            <person name="Sanz-Martin J.M."/>
            <person name="Rech G.E."/>
            <person name="Sukno S.A."/>
            <person name="Thon M.R."/>
        </authorList>
    </citation>
    <scope>NUCLEOTIDE SEQUENCE [LARGE SCALE GENOMIC DNA]</scope>
    <source>
        <strain evidence="3">TX430BB</strain>
    </source>
</reference>
<accession>A0A066X5Y3</accession>
<dbReference type="Proteomes" id="UP000027238">
    <property type="component" value="Unassembled WGS sequence"/>
</dbReference>
<organism evidence="2 3">
    <name type="scientific">Colletotrichum sublineola</name>
    <name type="common">Sorghum anthracnose fungus</name>
    <dbReference type="NCBI Taxonomy" id="1173701"/>
    <lineage>
        <taxon>Eukaryota</taxon>
        <taxon>Fungi</taxon>
        <taxon>Dikarya</taxon>
        <taxon>Ascomycota</taxon>
        <taxon>Pezizomycotina</taxon>
        <taxon>Sordariomycetes</taxon>
        <taxon>Hypocreomycetidae</taxon>
        <taxon>Glomerellales</taxon>
        <taxon>Glomerellaceae</taxon>
        <taxon>Colletotrichum</taxon>
        <taxon>Colletotrichum graminicola species complex</taxon>
    </lineage>
</organism>
<feature type="region of interest" description="Disordered" evidence="1">
    <location>
        <begin position="1"/>
        <end position="25"/>
    </location>
</feature>
<evidence type="ECO:0000313" key="2">
    <source>
        <dbReference type="EMBL" id="KDN61430.1"/>
    </source>
</evidence>
<dbReference type="HOGENOM" id="CLU_2049568_0_0_1"/>
<feature type="region of interest" description="Disordered" evidence="1">
    <location>
        <begin position="59"/>
        <end position="79"/>
    </location>
</feature>
<proteinExistence type="predicted"/>
<keyword evidence="3" id="KW-1185">Reference proteome</keyword>
<name>A0A066X5Y3_COLSU</name>
<evidence type="ECO:0000313" key="3">
    <source>
        <dbReference type="Proteomes" id="UP000027238"/>
    </source>
</evidence>
<sequence length="120" mass="12455">MAGRHAPGADISLLPPPSPKVHRAGKGTDAGLMAMSTAFASASEAPACPSLVQTRACPDFGNNQPHPRHTELKSSSLPRLMHPLVTAARPGPEKKARPSARVALILGSKIHRDPAGTTSD</sequence>
<comment type="caution">
    <text evidence="2">The sequence shown here is derived from an EMBL/GenBank/DDBJ whole genome shotgun (WGS) entry which is preliminary data.</text>
</comment>